<keyword evidence="2" id="KW-0472">Membrane</keyword>
<organism evidence="3 4">
    <name type="scientific">Borrelia turcica IST7</name>
    <dbReference type="NCBI Taxonomy" id="1104446"/>
    <lineage>
        <taxon>Bacteria</taxon>
        <taxon>Pseudomonadati</taxon>
        <taxon>Spirochaetota</taxon>
        <taxon>Spirochaetia</taxon>
        <taxon>Spirochaetales</taxon>
        <taxon>Borreliaceae</taxon>
        <taxon>Borrelia</taxon>
    </lineage>
</organism>
<dbReference type="OrthoDB" id="350518at2"/>
<proteinExistence type="predicted"/>
<evidence type="ECO:0000256" key="1">
    <source>
        <dbReference type="SAM" id="Coils"/>
    </source>
</evidence>
<protein>
    <recommendedName>
        <fullName evidence="5">DUF2802 domain-containing protein</fullName>
    </recommendedName>
</protein>
<feature type="coiled-coil region" evidence="1">
    <location>
        <begin position="31"/>
        <end position="80"/>
    </location>
</feature>
<evidence type="ECO:0000313" key="4">
    <source>
        <dbReference type="Proteomes" id="UP000275571"/>
    </source>
</evidence>
<evidence type="ECO:0000313" key="3">
    <source>
        <dbReference type="EMBL" id="AYE36152.1"/>
    </source>
</evidence>
<accession>A0A386PLM0</accession>
<keyword evidence="4" id="KW-1185">Reference proteome</keyword>
<feature type="transmembrane region" description="Helical" evidence="2">
    <location>
        <begin position="6"/>
        <end position="23"/>
    </location>
</feature>
<name>A0A386PLM0_9SPIR</name>
<dbReference type="EMBL" id="CP028884">
    <property type="protein sequence ID" value="AYE36152.1"/>
    <property type="molecule type" value="Genomic_DNA"/>
</dbReference>
<evidence type="ECO:0000256" key="2">
    <source>
        <dbReference type="SAM" id="Phobius"/>
    </source>
</evidence>
<dbReference type="KEGG" id="btur:DB313_01370"/>
<sequence length="165" mass="19182">MLMVFCFILIIFIFIYFHVYISLKIKSNSILRKFRSEVDKTIIEINQATDRNINIIEIKIESLNRIIKEVDERIEILDQRLLGFNSNSMSMGNNNFGTKGDSSVYKNNLDYSIPTIEKNIIKEGYDIRQQVISLYEQGMSLEIISKKLKLDLGEIELIISIHRGS</sequence>
<dbReference type="AlphaFoldDB" id="A0A386PLM0"/>
<keyword evidence="2" id="KW-0812">Transmembrane</keyword>
<keyword evidence="2" id="KW-1133">Transmembrane helix</keyword>
<dbReference type="Proteomes" id="UP000275571">
    <property type="component" value="Chromosome"/>
</dbReference>
<reference evidence="3 4" key="1">
    <citation type="journal article" date="2018" name="Infect. Genet. Evol.">
        <title>Genome-wide analysis of Borrelia turcica and 'Candidatus Borrelia tachyglossi' shows relapsing fever-like genomes with unique genomic links to Lyme disease Borrelia.</title>
        <authorList>
            <person name="Gofton A.W."/>
            <person name="Margos G."/>
            <person name="Fingerle V."/>
            <person name="Hepner S."/>
            <person name="Loh S.M."/>
            <person name="Ryan U."/>
            <person name="Irwin P."/>
            <person name="Oskam C.L."/>
        </authorList>
    </citation>
    <scope>NUCLEOTIDE SEQUENCE [LARGE SCALE GENOMIC DNA]</scope>
    <source>
        <strain evidence="3 4">IST7</strain>
    </source>
</reference>
<evidence type="ECO:0008006" key="5">
    <source>
        <dbReference type="Google" id="ProtNLM"/>
    </source>
</evidence>
<dbReference type="Pfam" id="PF19610">
    <property type="entry name" value="DUF6115"/>
    <property type="match status" value="1"/>
</dbReference>
<gene>
    <name evidence="3" type="ORF">DB313_01370</name>
</gene>
<dbReference type="InterPro" id="IPR046118">
    <property type="entry name" value="DUF6115"/>
</dbReference>
<keyword evidence="1" id="KW-0175">Coiled coil</keyword>